<dbReference type="RefSeq" id="WP_068866043.1">
    <property type="nucleotide sequence ID" value="NZ_VDCI01000005.1"/>
</dbReference>
<dbReference type="InterPro" id="IPR036291">
    <property type="entry name" value="NAD(P)-bd_dom_sf"/>
</dbReference>
<evidence type="ECO:0000256" key="1">
    <source>
        <dbReference type="ARBA" id="ARBA00006484"/>
    </source>
</evidence>
<dbReference type="PANTHER" id="PTHR42879">
    <property type="entry name" value="3-OXOACYL-(ACYL-CARRIER-PROTEIN) REDUCTASE"/>
    <property type="match status" value="1"/>
</dbReference>
<evidence type="ECO:0000256" key="2">
    <source>
        <dbReference type="RuleBase" id="RU000363"/>
    </source>
</evidence>
<comment type="similarity">
    <text evidence="1 2">Belongs to the short-chain dehydrogenases/reductases (SDR) family.</text>
</comment>
<proteinExistence type="inferred from homology"/>
<organism evidence="3 4">
    <name type="scientific">Prosthecochloris vibrioformis</name>
    <name type="common">Chlorobium vibrioforme</name>
    <dbReference type="NCBI Taxonomy" id="1098"/>
    <lineage>
        <taxon>Bacteria</taxon>
        <taxon>Pseudomonadati</taxon>
        <taxon>Chlorobiota</taxon>
        <taxon>Chlorobiia</taxon>
        <taxon>Chlorobiales</taxon>
        <taxon>Chlorobiaceae</taxon>
        <taxon>Prosthecochloris</taxon>
    </lineage>
</organism>
<comment type="caution">
    <text evidence="3">The sequence shown here is derived from an EMBL/GenBank/DDBJ whole genome shotgun (WGS) entry which is preliminary data.</text>
</comment>
<dbReference type="EMBL" id="VDCI01000005">
    <property type="protein sequence ID" value="TNJ36450.1"/>
    <property type="molecule type" value="Genomic_DNA"/>
</dbReference>
<dbReference type="CDD" id="cd05233">
    <property type="entry name" value="SDR_c"/>
    <property type="match status" value="1"/>
</dbReference>
<dbReference type="Proteomes" id="UP000309544">
    <property type="component" value="Unassembled WGS sequence"/>
</dbReference>
<name>A0A5C4RZ93_PROVB</name>
<keyword evidence="4" id="KW-1185">Reference proteome</keyword>
<dbReference type="AlphaFoldDB" id="A0A5C4RZ93"/>
<dbReference type="InterPro" id="IPR002347">
    <property type="entry name" value="SDR_fam"/>
</dbReference>
<dbReference type="SUPFAM" id="SSF51735">
    <property type="entry name" value="NAD(P)-binding Rossmann-fold domains"/>
    <property type="match status" value="1"/>
</dbReference>
<gene>
    <name evidence="3" type="ORF">FGF68_06855</name>
</gene>
<evidence type="ECO:0000313" key="4">
    <source>
        <dbReference type="Proteomes" id="UP000309544"/>
    </source>
</evidence>
<reference evidence="3 4" key="1">
    <citation type="submission" date="2019-05" db="EMBL/GenBank/DDBJ databases">
        <title>Draft Whole-Genome sequence of the green sulfur bacterium Prosthecochloris vibrioformis DSM 260.</title>
        <authorList>
            <person name="Meyer T.E."/>
            <person name="Kyndt J.A."/>
        </authorList>
    </citation>
    <scope>NUCLEOTIDE SEQUENCE [LARGE SCALE GENOMIC DNA]</scope>
    <source>
        <strain evidence="3 4">DSM 260</strain>
    </source>
</reference>
<dbReference type="PRINTS" id="PR00081">
    <property type="entry name" value="GDHRDH"/>
</dbReference>
<evidence type="ECO:0000313" key="3">
    <source>
        <dbReference type="EMBL" id="TNJ36450.1"/>
    </source>
</evidence>
<protein>
    <submittedName>
        <fullName evidence="3">SDR family oxidoreductase</fullName>
    </submittedName>
</protein>
<dbReference type="PRINTS" id="PR00080">
    <property type="entry name" value="SDRFAMILY"/>
</dbReference>
<dbReference type="InterPro" id="IPR050259">
    <property type="entry name" value="SDR"/>
</dbReference>
<dbReference type="Pfam" id="PF00106">
    <property type="entry name" value="adh_short"/>
    <property type="match status" value="1"/>
</dbReference>
<sequence length="224" mass="24356">MKLNDCTAVVTGASSGIGLELTRRLLEGGATVYGLSRRKPAGIESPSFTFLEVDLTHREELDRVFDTVLDREETVDLLVNNAGAGLFGPVEEIVPEEWEQLIALNLTAPFLCTRRVVPGMQAARRGTIVNISSIAGLRGFKNGSAYCASKFGLDGFSEAIKEELRESGIRVMTVNPGSTDTAFFRNANLEPRKLMDTGALVGIIIDMITLPDDILPDRFVARPL</sequence>
<dbReference type="PANTHER" id="PTHR42879:SF2">
    <property type="entry name" value="3-OXOACYL-[ACYL-CARRIER-PROTEIN] REDUCTASE FABG"/>
    <property type="match status" value="1"/>
</dbReference>
<dbReference type="Gene3D" id="3.40.50.720">
    <property type="entry name" value="NAD(P)-binding Rossmann-like Domain"/>
    <property type="match status" value="1"/>
</dbReference>
<accession>A0A5C4RZ93</accession>